<dbReference type="GO" id="GO:0009055">
    <property type="term" value="F:electron transfer activity"/>
    <property type="evidence" value="ECO:0007669"/>
    <property type="project" value="InterPro"/>
</dbReference>
<evidence type="ECO:0000256" key="6">
    <source>
        <dbReference type="SAM" id="Phobius"/>
    </source>
</evidence>
<keyword evidence="6" id="KW-0812">Transmembrane</keyword>
<proteinExistence type="predicted"/>
<dbReference type="InterPro" id="IPR015943">
    <property type="entry name" value="WD40/YVTN_repeat-like_dom_sf"/>
</dbReference>
<dbReference type="SUPFAM" id="SSF50969">
    <property type="entry name" value="YVTN repeat-like/Quinoprotein amine dehydrogenase"/>
    <property type="match status" value="1"/>
</dbReference>
<protein>
    <recommendedName>
        <fullName evidence="7">Cytochrome c domain-containing protein</fullName>
    </recommendedName>
</protein>
<feature type="compositionally biased region" description="Basic and acidic residues" evidence="5">
    <location>
        <begin position="502"/>
        <end position="518"/>
    </location>
</feature>
<organism evidence="8 9">
    <name type="scientific">Pseudomyxococcus hansupus</name>
    <dbReference type="NCBI Taxonomy" id="1297742"/>
    <lineage>
        <taxon>Bacteria</taxon>
        <taxon>Pseudomonadati</taxon>
        <taxon>Myxococcota</taxon>
        <taxon>Myxococcia</taxon>
        <taxon>Myxococcales</taxon>
        <taxon>Cystobacterineae</taxon>
        <taxon>Myxococcaceae</taxon>
        <taxon>Pseudomyxococcus</taxon>
    </lineage>
</organism>
<dbReference type="Proteomes" id="UP000009026">
    <property type="component" value="Chromosome"/>
</dbReference>
<keyword evidence="1 4" id="KW-0349">Heme</keyword>
<dbReference type="EMBL" id="CP012109">
    <property type="protein sequence ID" value="AKQ68762.1"/>
    <property type="molecule type" value="Genomic_DNA"/>
</dbReference>
<dbReference type="InterPro" id="IPR036909">
    <property type="entry name" value="Cyt_c-like_dom_sf"/>
</dbReference>
<dbReference type="InterPro" id="IPR011044">
    <property type="entry name" value="Quino_amine_DH_bsu"/>
</dbReference>
<dbReference type="PATRIC" id="fig|1297742.4.peg.5771"/>
<dbReference type="InterPro" id="IPR009056">
    <property type="entry name" value="Cyt_c-like_dom"/>
</dbReference>
<dbReference type="Gene3D" id="1.10.760.10">
    <property type="entry name" value="Cytochrome c-like domain"/>
    <property type="match status" value="1"/>
</dbReference>
<reference evidence="8 9" key="1">
    <citation type="journal article" date="2016" name="PLoS ONE">
        <title>Complete Genome Sequence and Comparative Genomics of a Novel Myxobacterium Myxococcus hansupus.</title>
        <authorList>
            <person name="Sharma G."/>
            <person name="Narwani T."/>
            <person name="Subramanian S."/>
        </authorList>
    </citation>
    <scope>NUCLEOTIDE SEQUENCE [LARGE SCALE GENOMIC DNA]</scope>
    <source>
        <strain evidence="9">mixupus</strain>
    </source>
</reference>
<keyword evidence="3 4" id="KW-0408">Iron</keyword>
<dbReference type="KEGG" id="mym:A176_005674"/>
<keyword evidence="6" id="KW-0472">Membrane</keyword>
<feature type="domain" description="Cytochrome c" evidence="7">
    <location>
        <begin position="696"/>
        <end position="823"/>
    </location>
</feature>
<dbReference type="STRING" id="1297742.A176_005674"/>
<keyword evidence="9" id="KW-1185">Reference proteome</keyword>
<dbReference type="PROSITE" id="PS51007">
    <property type="entry name" value="CYTC"/>
    <property type="match status" value="1"/>
</dbReference>
<name>A0A0H4XKI5_9BACT</name>
<dbReference type="GO" id="GO:0020037">
    <property type="term" value="F:heme binding"/>
    <property type="evidence" value="ECO:0007669"/>
    <property type="project" value="InterPro"/>
</dbReference>
<feature type="transmembrane region" description="Helical" evidence="6">
    <location>
        <begin position="63"/>
        <end position="82"/>
    </location>
</feature>
<sequence length="823" mass="87399">MGRILHGEAQCSWDAGKMACGASFRACWLDREAWLDFAPAPMSMVDALARRWRNRMGSSRRRAVLVALTVALVVAGGVGVMYRLGALSRPSPTVSAPPPRLLSVGPRLTSNETSQPLSIQGEHLVPGLTLALGSPLSRQLPLTVVDATQAYARLPSDVVLPDDVPQAVVEVRLSSPDAAMGPEGSARLTVVNDAAFTDLTAMVPSPDGRTLFIASAPTDTVFALDVDTGRVERLAAGDGPSALAAWTDGSGRPWLGVVHRYAAELWLYPLDAATREHRVLPAPLGAEGLVVDGPGGVAFVAERVGDSVQAVSLEDGRVRWTTPVDPNPRALALWKELLAVGSLQTGQLELLWREDGARVSTVVPGPGVSIVGGNTERFRAQVMGGKAPRFLVASERLGHVFMSSLGPNVGPNPQRMEVSANSGVSVVEPSRGVYVRHRGFGAGGTEGLVLDDTAGLLFAADVGLGRVRVLDARALVSSDVAARGAVLQEVAVMPPEGTPRIRPPEDFSTKGRAGEELHSGPSALALSPDARTLYVLNRFTRTVAVVDVREARKGRAHVVRQLPVETSRAQAKRRLGQVLYYVDLGRTGITCDGCHIEGHTGGVFYEKTQPNRIYRSTTLRGSRDTPPYFTPASHVSLMDTVSFVGGRNRFHNPAPSPSEVEALALFNALVATPPNPYRGAEGAPLETVVFPDGGAGRPARGRVLFEGKGACVSCHPAPLYTLDQEMATRGQYLDVGTPVALPLRLEQQDLVPGAATPSLVGAWDVWPLLTSATAGYGVKDERLVVETRFPLRAVLESSGVKHGNAGALTSEERDDLLAYLLTL</sequence>
<keyword evidence="6" id="KW-1133">Transmembrane helix</keyword>
<gene>
    <name evidence="8" type="ORF">A176_005674</name>
</gene>
<dbReference type="RefSeq" id="WP_002635376.1">
    <property type="nucleotide sequence ID" value="NZ_CP012109.1"/>
</dbReference>
<dbReference type="eggNOG" id="COG3391">
    <property type="taxonomic scope" value="Bacteria"/>
</dbReference>
<accession>A0A0H4XKI5</accession>
<evidence type="ECO:0000259" key="7">
    <source>
        <dbReference type="PROSITE" id="PS51007"/>
    </source>
</evidence>
<dbReference type="GO" id="GO:0046872">
    <property type="term" value="F:metal ion binding"/>
    <property type="evidence" value="ECO:0007669"/>
    <property type="project" value="UniProtKB-KW"/>
</dbReference>
<evidence type="ECO:0000313" key="9">
    <source>
        <dbReference type="Proteomes" id="UP000009026"/>
    </source>
</evidence>
<dbReference type="SUPFAM" id="SSF46626">
    <property type="entry name" value="Cytochrome c"/>
    <property type="match status" value="2"/>
</dbReference>
<feature type="region of interest" description="Disordered" evidence="5">
    <location>
        <begin position="495"/>
        <end position="522"/>
    </location>
</feature>
<keyword evidence="2 4" id="KW-0479">Metal-binding</keyword>
<dbReference type="OrthoDB" id="9772811at2"/>
<evidence type="ECO:0000256" key="4">
    <source>
        <dbReference type="PROSITE-ProRule" id="PRU00433"/>
    </source>
</evidence>
<evidence type="ECO:0000313" key="8">
    <source>
        <dbReference type="EMBL" id="AKQ68762.1"/>
    </source>
</evidence>
<dbReference type="Gene3D" id="2.130.10.10">
    <property type="entry name" value="YVTN repeat-like/Quinoprotein amine dehydrogenase"/>
    <property type="match status" value="2"/>
</dbReference>
<evidence type="ECO:0000256" key="5">
    <source>
        <dbReference type="SAM" id="MobiDB-lite"/>
    </source>
</evidence>
<evidence type="ECO:0000256" key="3">
    <source>
        <dbReference type="ARBA" id="ARBA00023004"/>
    </source>
</evidence>
<evidence type="ECO:0000256" key="1">
    <source>
        <dbReference type="ARBA" id="ARBA00022617"/>
    </source>
</evidence>
<dbReference type="AlphaFoldDB" id="A0A0H4XKI5"/>
<evidence type="ECO:0000256" key="2">
    <source>
        <dbReference type="ARBA" id="ARBA00022723"/>
    </source>
</evidence>